<gene>
    <name evidence="6" type="ORF">J8A68_004263</name>
</gene>
<feature type="transmembrane region" description="Helical" evidence="4">
    <location>
        <begin position="199"/>
        <end position="217"/>
    </location>
</feature>
<dbReference type="Pfam" id="PF07690">
    <property type="entry name" value="MFS_1"/>
    <property type="match status" value="1"/>
</dbReference>
<dbReference type="PANTHER" id="PTHR11360:SF177">
    <property type="entry name" value="RIBOFLAVIN TRANSPORTER MCH5"/>
    <property type="match status" value="1"/>
</dbReference>
<evidence type="ECO:0000313" key="6">
    <source>
        <dbReference type="EMBL" id="KAG7662253.1"/>
    </source>
</evidence>
<keyword evidence="4" id="KW-0812">Transmembrane</keyword>
<keyword evidence="4" id="KW-0472">Membrane</keyword>
<dbReference type="GO" id="GO:0032218">
    <property type="term" value="P:riboflavin transport"/>
    <property type="evidence" value="ECO:0007669"/>
    <property type="project" value="TreeGrafter"/>
</dbReference>
<sequence>MSTSQAIELATLTIRHPHHSDPELQEGPSQPRIPPENESSVSKKRSNVDEKTYQLHGHEDPANYPDGGFKAYSVIFGSFLGLIVNLGLINSIGAIQAYVSTHQLVDMKATSISWIFSIYLSLAYAGGVVTGPIFDRKGPLSILILSTIFIFAGLMGAANSTNIWQFILSFISLGIGNGMGMTPLIGVISHWFLKKRGNCTGLATSGGSVGGLIFPLMLRHAYSQYGYVWAIRILAFICLGLMILSILLVKERFSSEKDNKSDSEEEEVEVEVEHQFNNKWQQFITKFAAKMKLADSKYILVVFGTFFSELSLILLLTYFATYAMAQGASESSSYILLTVWNGAGILGRWIPGYISDYMGRFNINILMLIGYNFCILVLLYPFAGSNIRVLYAFAILGGYCSGSILSLVPACLSQITPVNEIGTKYGILNFVLSLANLFGIPIAASIIKHGTTQEYNHFIILVGCLAVTGTIFWYSSRVAIVGFKMNVKV</sequence>
<feature type="transmembrane region" description="Helical" evidence="4">
    <location>
        <begin position="389"/>
        <end position="413"/>
    </location>
</feature>
<evidence type="ECO:0000256" key="3">
    <source>
        <dbReference type="SAM" id="MobiDB-lite"/>
    </source>
</evidence>
<evidence type="ECO:0000256" key="4">
    <source>
        <dbReference type="SAM" id="Phobius"/>
    </source>
</evidence>
<dbReference type="InterPro" id="IPR050327">
    <property type="entry name" value="Proton-linked_MCT"/>
</dbReference>
<evidence type="ECO:0000313" key="7">
    <source>
        <dbReference type="Proteomes" id="UP000694255"/>
    </source>
</evidence>
<dbReference type="GO" id="GO:0022857">
    <property type="term" value="F:transmembrane transporter activity"/>
    <property type="evidence" value="ECO:0007669"/>
    <property type="project" value="InterPro"/>
</dbReference>
<feature type="transmembrane region" description="Helical" evidence="4">
    <location>
        <begin position="111"/>
        <end position="133"/>
    </location>
</feature>
<evidence type="ECO:0000256" key="2">
    <source>
        <dbReference type="ARBA" id="ARBA00006727"/>
    </source>
</evidence>
<comment type="similarity">
    <text evidence="2">Belongs to the major facilitator superfamily. Monocarboxylate porter (TC 2.A.1.13) family.</text>
</comment>
<feature type="region of interest" description="Disordered" evidence="3">
    <location>
        <begin position="12"/>
        <end position="60"/>
    </location>
</feature>
<feature type="domain" description="Major facilitator superfamily (MFS) profile" evidence="5">
    <location>
        <begin position="71"/>
        <end position="489"/>
    </location>
</feature>
<dbReference type="GeneID" id="73471063"/>
<keyword evidence="7" id="KW-1185">Reference proteome</keyword>
<feature type="transmembrane region" description="Helical" evidence="4">
    <location>
        <begin position="298"/>
        <end position="320"/>
    </location>
</feature>
<proteinExistence type="inferred from homology"/>
<feature type="transmembrane region" description="Helical" evidence="4">
    <location>
        <begin position="140"/>
        <end position="157"/>
    </location>
</feature>
<protein>
    <recommendedName>
        <fullName evidence="5">Major facilitator superfamily (MFS) profile domain-containing protein</fullName>
    </recommendedName>
</protein>
<feature type="transmembrane region" description="Helical" evidence="4">
    <location>
        <begin position="163"/>
        <end position="187"/>
    </location>
</feature>
<dbReference type="PANTHER" id="PTHR11360">
    <property type="entry name" value="MONOCARBOXYLATE TRANSPORTER"/>
    <property type="match status" value="1"/>
</dbReference>
<dbReference type="OrthoDB" id="6509908at2759"/>
<feature type="transmembrane region" description="Helical" evidence="4">
    <location>
        <begin position="332"/>
        <end position="351"/>
    </location>
</feature>
<feature type="transmembrane region" description="Helical" evidence="4">
    <location>
        <begin position="74"/>
        <end position="99"/>
    </location>
</feature>
<comment type="subcellular location">
    <subcellularLocation>
        <location evidence="1">Membrane</location>
        <topology evidence="1">Multi-pass membrane protein</topology>
    </subcellularLocation>
</comment>
<feature type="transmembrane region" description="Helical" evidence="4">
    <location>
        <begin position="363"/>
        <end position="383"/>
    </location>
</feature>
<dbReference type="GO" id="GO:0016020">
    <property type="term" value="C:membrane"/>
    <property type="evidence" value="ECO:0007669"/>
    <property type="project" value="UniProtKB-SubCell"/>
</dbReference>
<feature type="transmembrane region" description="Helical" evidence="4">
    <location>
        <begin position="425"/>
        <end position="446"/>
    </location>
</feature>
<organism evidence="6 7">
    <name type="scientific">[Candida] subhashii</name>
    <dbReference type="NCBI Taxonomy" id="561895"/>
    <lineage>
        <taxon>Eukaryota</taxon>
        <taxon>Fungi</taxon>
        <taxon>Dikarya</taxon>
        <taxon>Ascomycota</taxon>
        <taxon>Saccharomycotina</taxon>
        <taxon>Pichiomycetes</taxon>
        <taxon>Debaryomycetaceae</taxon>
        <taxon>Spathaspora</taxon>
    </lineage>
</organism>
<dbReference type="RefSeq" id="XP_049262486.1">
    <property type="nucleotide sequence ID" value="XM_049408203.1"/>
</dbReference>
<evidence type="ECO:0000256" key="1">
    <source>
        <dbReference type="ARBA" id="ARBA00004141"/>
    </source>
</evidence>
<comment type="caution">
    <text evidence="6">The sequence shown here is derived from an EMBL/GenBank/DDBJ whole genome shotgun (WGS) entry which is preliminary data.</text>
</comment>
<dbReference type="EMBL" id="JAGSYN010000182">
    <property type="protein sequence ID" value="KAG7662253.1"/>
    <property type="molecule type" value="Genomic_DNA"/>
</dbReference>
<evidence type="ECO:0000259" key="5">
    <source>
        <dbReference type="PROSITE" id="PS50850"/>
    </source>
</evidence>
<name>A0A8J5UG23_9ASCO</name>
<keyword evidence="4" id="KW-1133">Transmembrane helix</keyword>
<dbReference type="InterPro" id="IPR011701">
    <property type="entry name" value="MFS"/>
</dbReference>
<reference evidence="6 7" key="1">
    <citation type="journal article" date="2021" name="DNA Res.">
        <title>Genome analysis of Candida subhashii reveals its hybrid nature and dual mitochondrial genome conformations.</title>
        <authorList>
            <person name="Mixao V."/>
            <person name="Hegedusova E."/>
            <person name="Saus E."/>
            <person name="Pryszcz L.P."/>
            <person name="Cillingova A."/>
            <person name="Nosek J."/>
            <person name="Gabaldon T."/>
        </authorList>
    </citation>
    <scope>NUCLEOTIDE SEQUENCE [LARGE SCALE GENOMIC DNA]</scope>
    <source>
        <strain evidence="6 7">CBS 10753</strain>
    </source>
</reference>
<feature type="transmembrane region" description="Helical" evidence="4">
    <location>
        <begin position="229"/>
        <end position="249"/>
    </location>
</feature>
<dbReference type="PROSITE" id="PS50850">
    <property type="entry name" value="MFS"/>
    <property type="match status" value="1"/>
</dbReference>
<dbReference type="InterPro" id="IPR020846">
    <property type="entry name" value="MFS_dom"/>
</dbReference>
<accession>A0A8J5UG23</accession>
<dbReference type="AlphaFoldDB" id="A0A8J5UG23"/>
<feature type="compositionally biased region" description="Basic and acidic residues" evidence="3">
    <location>
        <begin position="46"/>
        <end position="60"/>
    </location>
</feature>
<feature type="transmembrane region" description="Helical" evidence="4">
    <location>
        <begin position="458"/>
        <end position="475"/>
    </location>
</feature>
<dbReference type="Proteomes" id="UP000694255">
    <property type="component" value="Unassembled WGS sequence"/>
</dbReference>